<dbReference type="NCBIfam" id="TIGR03604">
    <property type="entry name" value="TOMM_cyclo_SagD"/>
    <property type="match status" value="1"/>
</dbReference>
<dbReference type="Proteomes" id="UP001596058">
    <property type="component" value="Unassembled WGS sequence"/>
</dbReference>
<dbReference type="InterPro" id="IPR022291">
    <property type="entry name" value="Bacteriocin_synth_cyclodeHase"/>
</dbReference>
<sequence length="616" mass="66314">MSDRLVVGAGPLPAALSAQVAAADALVVAADEAGGPFEASRARGLPWLPVRVDAGDVLIGPAVHAGEPGCPTCVERRREGNLGDARAKQRSLTEMGRLLIPLAASLVTALMAEEAACGFARTRDAVLRVSLRTGAITRHRLLADSLCPDCAEPAEDRPARLGLTAAPKPAPDVFRTRALPAELRERYVDAETGVIGSVGVTGRGGLPVAVARIAPGRGGEQSRHGYGRAHDYRSAAATAIAEALERYASVRPRGRRTVKACFADVADQALDPRTLGLYPDDWYDRPGFVYRRFDPDQKTRWVWGYSFAAERPLLVPLSFAYYGAEPGWAFECSNGAALGGCLTEAIFYGLLEVAERDAFLMTWYGKLPVPKVDLDSVTDRRIPVTVERARRMAGYELSAFAMVMEQGVPAFWAMAVDRDGLPGRPYALCAAGAHPDPEQALRSALFELLPSIGALGDRYDADASADMLADGDRVRKMEHHRQLYCHPGAFARLAFLPIDGPGLPFAEATDARPGPGGPARVWPKHDDLADDATELVRRYLATGLDVVAVDTTCPELRAGGLASAKVLVPGTLPMTFGHRYRRTHGLERPLTVPRLLGYRDRDLAPADLTPDPHPFP</sequence>
<name>A0ABW1CLI8_9ACTN</name>
<proteinExistence type="predicted"/>
<dbReference type="InterPro" id="IPR003776">
    <property type="entry name" value="YcaO-like_dom"/>
</dbReference>
<keyword evidence="3" id="KW-1185">Reference proteome</keyword>
<reference evidence="3" key="1">
    <citation type="journal article" date="2019" name="Int. J. Syst. Evol. Microbiol.">
        <title>The Global Catalogue of Microorganisms (GCM) 10K type strain sequencing project: providing services to taxonomists for standard genome sequencing and annotation.</title>
        <authorList>
            <consortium name="The Broad Institute Genomics Platform"/>
            <consortium name="The Broad Institute Genome Sequencing Center for Infectious Disease"/>
            <person name="Wu L."/>
            <person name="Ma J."/>
        </authorList>
    </citation>
    <scope>NUCLEOTIDE SEQUENCE [LARGE SCALE GENOMIC DNA]</scope>
    <source>
        <strain evidence="3">CCUG 53903</strain>
    </source>
</reference>
<dbReference type="InterPro" id="IPR027624">
    <property type="entry name" value="TOMM_cyclo_SagD"/>
</dbReference>
<dbReference type="Pfam" id="PF02624">
    <property type="entry name" value="YcaO"/>
    <property type="match status" value="1"/>
</dbReference>
<dbReference type="EMBL" id="JBHSPA010000024">
    <property type="protein sequence ID" value="MFC5826352.1"/>
    <property type="molecule type" value="Genomic_DNA"/>
</dbReference>
<dbReference type="Gene3D" id="3.40.50.720">
    <property type="entry name" value="NAD(P)-binding Rossmann-like Domain"/>
    <property type="match status" value="1"/>
</dbReference>
<dbReference type="Gene3D" id="3.30.1330.230">
    <property type="match status" value="1"/>
</dbReference>
<dbReference type="RefSeq" id="WP_379515867.1">
    <property type="nucleotide sequence ID" value="NZ_JBHSPA010000024.1"/>
</dbReference>
<accession>A0ABW1CLI8</accession>
<gene>
    <name evidence="2" type="ORF">ACFPZ3_21005</name>
</gene>
<dbReference type="Gene3D" id="3.30.160.660">
    <property type="match status" value="1"/>
</dbReference>
<dbReference type="PROSITE" id="PS51664">
    <property type="entry name" value="YCAO"/>
    <property type="match status" value="1"/>
</dbReference>
<dbReference type="Gene3D" id="3.30.40.250">
    <property type="match status" value="1"/>
</dbReference>
<feature type="domain" description="YcaO" evidence="1">
    <location>
        <begin position="227"/>
        <end position="616"/>
    </location>
</feature>
<evidence type="ECO:0000259" key="1">
    <source>
        <dbReference type="PROSITE" id="PS51664"/>
    </source>
</evidence>
<dbReference type="PANTHER" id="PTHR37809">
    <property type="entry name" value="RIBOSOMAL PROTEIN S12 METHYLTHIOTRANSFERASE ACCESSORY FACTOR YCAO"/>
    <property type="match status" value="1"/>
</dbReference>
<comment type="caution">
    <text evidence="2">The sequence shown here is derived from an EMBL/GenBank/DDBJ whole genome shotgun (WGS) entry which is preliminary data.</text>
</comment>
<dbReference type="NCBIfam" id="TIGR03882">
    <property type="entry name" value="cyclo_dehyd_2"/>
    <property type="match status" value="1"/>
</dbReference>
<evidence type="ECO:0000313" key="3">
    <source>
        <dbReference type="Proteomes" id="UP001596058"/>
    </source>
</evidence>
<dbReference type="PANTHER" id="PTHR37809:SF1">
    <property type="entry name" value="RIBOSOMAL PROTEIN S12 METHYLTHIOTRANSFERASE ACCESSORY FACTOR YCAO"/>
    <property type="match status" value="1"/>
</dbReference>
<organism evidence="2 3">
    <name type="scientific">Nonomuraea insulae</name>
    <dbReference type="NCBI Taxonomy" id="1616787"/>
    <lineage>
        <taxon>Bacteria</taxon>
        <taxon>Bacillati</taxon>
        <taxon>Actinomycetota</taxon>
        <taxon>Actinomycetes</taxon>
        <taxon>Streptosporangiales</taxon>
        <taxon>Streptosporangiaceae</taxon>
        <taxon>Nonomuraea</taxon>
    </lineage>
</organism>
<evidence type="ECO:0000313" key="2">
    <source>
        <dbReference type="EMBL" id="MFC5826352.1"/>
    </source>
</evidence>
<protein>
    <submittedName>
        <fullName evidence="2">TOMM leader peptide-binding protein</fullName>
    </submittedName>
</protein>